<protein>
    <submittedName>
        <fullName evidence="1">Uncharacterized protein</fullName>
    </submittedName>
</protein>
<evidence type="ECO:0000313" key="1">
    <source>
        <dbReference type="EMBL" id="GAG76298.1"/>
    </source>
</evidence>
<proteinExistence type="predicted"/>
<dbReference type="EMBL" id="BART01014682">
    <property type="protein sequence ID" value="GAG76298.1"/>
    <property type="molecule type" value="Genomic_DNA"/>
</dbReference>
<feature type="non-terminal residue" evidence="1">
    <location>
        <position position="1"/>
    </location>
</feature>
<comment type="caution">
    <text evidence="1">The sequence shown here is derived from an EMBL/GenBank/DDBJ whole genome shotgun (WGS) entry which is preliminary data.</text>
</comment>
<dbReference type="AlphaFoldDB" id="X1AVP5"/>
<reference evidence="1" key="1">
    <citation type="journal article" date="2014" name="Front. Microbiol.">
        <title>High frequency of phylogenetically diverse reductive dehalogenase-homologous genes in deep subseafloor sedimentary metagenomes.</title>
        <authorList>
            <person name="Kawai M."/>
            <person name="Futagami T."/>
            <person name="Toyoda A."/>
            <person name="Takaki Y."/>
            <person name="Nishi S."/>
            <person name="Hori S."/>
            <person name="Arai W."/>
            <person name="Tsubouchi T."/>
            <person name="Morono Y."/>
            <person name="Uchiyama I."/>
            <person name="Ito T."/>
            <person name="Fujiyama A."/>
            <person name="Inagaki F."/>
            <person name="Takami H."/>
        </authorList>
    </citation>
    <scope>NUCLEOTIDE SEQUENCE</scope>
    <source>
        <strain evidence="1">Expedition CK06-06</strain>
    </source>
</reference>
<name>X1AVP5_9ZZZZ</name>
<feature type="non-terminal residue" evidence="1">
    <location>
        <position position="121"/>
    </location>
</feature>
<sequence>LDGSYVFKIISFNYYGNTSSNEITVNIEIPPEPNPYPDADYFYADLDQYYAAFVAYDADEYDFFNVSVWSDNIITGYIMDKSNYNQFVNEGMIQPSSNIDYKNFGIANRWHTFTPTHADTW</sequence>
<organism evidence="1">
    <name type="scientific">marine sediment metagenome</name>
    <dbReference type="NCBI Taxonomy" id="412755"/>
    <lineage>
        <taxon>unclassified sequences</taxon>
        <taxon>metagenomes</taxon>
        <taxon>ecological metagenomes</taxon>
    </lineage>
</organism>
<accession>X1AVP5</accession>
<gene>
    <name evidence="1" type="ORF">S01H4_29080</name>
</gene>